<protein>
    <submittedName>
        <fullName evidence="3">Glycosyltransferase family 4 protein</fullName>
    </submittedName>
</protein>
<dbReference type="RefSeq" id="WP_265046605.1">
    <property type="nucleotide sequence ID" value="NZ_CP100390.1"/>
</dbReference>
<dbReference type="InterPro" id="IPR001296">
    <property type="entry name" value="Glyco_trans_1"/>
</dbReference>
<sequence length="406" mass="45656">MDKRVLFVLGGLAMGGVETYIVRLADALVKKGCRVDVYLLSNNYNERLMSELSEKADVSIFEKASFLGASSWVNAFLPVKSRVADTEYDVVHVVDLLMLGFVFLNRDCIHFKALSIGIYHSLELSWWRDRNVYFRRKLIELYDRNIHLTLFPNESTAECASQLAGVTTEKLKLLPLGVSLSKYSGSSPLKESKRIVSVGRLVDFKVYNQHMIRQLAAVREFGDFEYYIYGEGPEKEALKKLANDSGVSKYVHFMGQVDYDDLPQVLNGAFCFIGSGTTIIEASAAGIPSIVGIESIETPDTCGFFSEVVGYSYNEASATTNRISFSTALEWLNGLTDCAYDNLSNAHRKKSAEFDLKNTSLDFIELSNESPDFNFSFNRWKAMFSFFISIIRFGPSALKNRFDNKS</sequence>
<dbReference type="Gene3D" id="3.40.50.2000">
    <property type="entry name" value="Glycogen Phosphorylase B"/>
    <property type="match status" value="2"/>
</dbReference>
<dbReference type="SUPFAM" id="SSF53756">
    <property type="entry name" value="UDP-Glycosyltransferase/glycogen phosphorylase"/>
    <property type="match status" value="1"/>
</dbReference>
<organism evidence="3 4">
    <name type="scientific">Alkalimarinus alittae</name>
    <dbReference type="NCBI Taxonomy" id="2961619"/>
    <lineage>
        <taxon>Bacteria</taxon>
        <taxon>Pseudomonadati</taxon>
        <taxon>Pseudomonadota</taxon>
        <taxon>Gammaproteobacteria</taxon>
        <taxon>Alteromonadales</taxon>
        <taxon>Alteromonadaceae</taxon>
        <taxon>Alkalimarinus</taxon>
    </lineage>
</organism>
<name>A0ABY6MZ45_9ALTE</name>
<feature type="domain" description="Glycosyltransferase subfamily 4-like N-terminal" evidence="2">
    <location>
        <begin position="14"/>
        <end position="181"/>
    </location>
</feature>
<proteinExistence type="predicted"/>
<dbReference type="EMBL" id="CP100390">
    <property type="protein sequence ID" value="UZE95116.1"/>
    <property type="molecule type" value="Genomic_DNA"/>
</dbReference>
<evidence type="ECO:0000313" key="4">
    <source>
        <dbReference type="Proteomes" id="UP001163739"/>
    </source>
</evidence>
<reference evidence="3" key="1">
    <citation type="submission" date="2022-06" db="EMBL/GenBank/DDBJ databases">
        <title>Alkalimarinus sp. nov., isolated from gut of a Alitta virens.</title>
        <authorList>
            <person name="Yang A.I."/>
            <person name="Shin N.-R."/>
        </authorList>
    </citation>
    <scope>NUCLEOTIDE SEQUENCE</scope>
    <source>
        <strain evidence="3">A2M4</strain>
    </source>
</reference>
<keyword evidence="4" id="KW-1185">Reference proteome</keyword>
<dbReference type="InterPro" id="IPR028098">
    <property type="entry name" value="Glyco_trans_4-like_N"/>
</dbReference>
<evidence type="ECO:0000259" key="1">
    <source>
        <dbReference type="Pfam" id="PF00534"/>
    </source>
</evidence>
<accession>A0ABY6MZ45</accession>
<evidence type="ECO:0000259" key="2">
    <source>
        <dbReference type="Pfam" id="PF13439"/>
    </source>
</evidence>
<dbReference type="Proteomes" id="UP001163739">
    <property type="component" value="Chromosome"/>
</dbReference>
<dbReference type="Pfam" id="PF00534">
    <property type="entry name" value="Glycos_transf_1"/>
    <property type="match status" value="1"/>
</dbReference>
<feature type="domain" description="Glycosyl transferase family 1" evidence="1">
    <location>
        <begin position="190"/>
        <end position="291"/>
    </location>
</feature>
<dbReference type="Pfam" id="PF13439">
    <property type="entry name" value="Glyco_transf_4"/>
    <property type="match status" value="1"/>
</dbReference>
<evidence type="ECO:0000313" key="3">
    <source>
        <dbReference type="EMBL" id="UZE95116.1"/>
    </source>
</evidence>
<dbReference type="PANTHER" id="PTHR12526">
    <property type="entry name" value="GLYCOSYLTRANSFERASE"/>
    <property type="match status" value="1"/>
</dbReference>
<dbReference type="CDD" id="cd03801">
    <property type="entry name" value="GT4_PimA-like"/>
    <property type="match status" value="1"/>
</dbReference>
<gene>
    <name evidence="3" type="ORF">NKI27_13705</name>
</gene>